<proteinExistence type="predicted"/>
<evidence type="ECO:0000313" key="1">
    <source>
        <dbReference type="EMBL" id="KAJ7548269.1"/>
    </source>
</evidence>
<name>A0ACC2D1X5_DIPCM</name>
<sequence length="190" mass="21783">MSSFEHPQTDGQTKRVNQILGDMLRAYVSSTQTDWVKHLPLLEFAYNDKRHASTGLSPFELNYGFKPLSLAIIGILHRVPSVVEFLAQMQQKLEMAQDNLSKVVARVENYARENRTYREFENGDWVYLLVPSKSKVLCTRKCAKLSPRYCGPWLIIKKVSQVTYKLQLPVGCKVHPVFHVSKTNKTRLSA</sequence>
<reference evidence="2" key="1">
    <citation type="journal article" date="2024" name="Proc. Natl. Acad. Sci. U.S.A.">
        <title>Extraordinary preservation of gene collinearity over three hundred million years revealed in homosporous lycophytes.</title>
        <authorList>
            <person name="Li C."/>
            <person name="Wickell D."/>
            <person name="Kuo L.Y."/>
            <person name="Chen X."/>
            <person name="Nie B."/>
            <person name="Liao X."/>
            <person name="Peng D."/>
            <person name="Ji J."/>
            <person name="Jenkins J."/>
            <person name="Williams M."/>
            <person name="Shu S."/>
            <person name="Plott C."/>
            <person name="Barry K."/>
            <person name="Rajasekar S."/>
            <person name="Grimwood J."/>
            <person name="Han X."/>
            <person name="Sun S."/>
            <person name="Hou Z."/>
            <person name="He W."/>
            <person name="Dai G."/>
            <person name="Sun C."/>
            <person name="Schmutz J."/>
            <person name="Leebens-Mack J.H."/>
            <person name="Li F.W."/>
            <person name="Wang L."/>
        </authorList>
    </citation>
    <scope>NUCLEOTIDE SEQUENCE [LARGE SCALE GENOMIC DNA]</scope>
    <source>
        <strain evidence="2">cv. PW_Plant_1</strain>
    </source>
</reference>
<dbReference type="EMBL" id="CM055098">
    <property type="protein sequence ID" value="KAJ7548269.1"/>
    <property type="molecule type" value="Genomic_DNA"/>
</dbReference>
<protein>
    <submittedName>
        <fullName evidence="1">Uncharacterized protein</fullName>
    </submittedName>
</protein>
<accession>A0ACC2D1X5</accession>
<evidence type="ECO:0000313" key="2">
    <source>
        <dbReference type="Proteomes" id="UP001162992"/>
    </source>
</evidence>
<organism evidence="1 2">
    <name type="scientific">Diphasiastrum complanatum</name>
    <name type="common">Issler's clubmoss</name>
    <name type="synonym">Lycopodium complanatum</name>
    <dbReference type="NCBI Taxonomy" id="34168"/>
    <lineage>
        <taxon>Eukaryota</taxon>
        <taxon>Viridiplantae</taxon>
        <taxon>Streptophyta</taxon>
        <taxon>Embryophyta</taxon>
        <taxon>Tracheophyta</taxon>
        <taxon>Lycopodiopsida</taxon>
        <taxon>Lycopodiales</taxon>
        <taxon>Lycopodiaceae</taxon>
        <taxon>Lycopodioideae</taxon>
        <taxon>Diphasiastrum</taxon>
    </lineage>
</organism>
<keyword evidence="2" id="KW-1185">Reference proteome</keyword>
<gene>
    <name evidence="1" type="ORF">O6H91_07G005200</name>
</gene>
<comment type="caution">
    <text evidence="1">The sequence shown here is derived from an EMBL/GenBank/DDBJ whole genome shotgun (WGS) entry which is preliminary data.</text>
</comment>
<dbReference type="Proteomes" id="UP001162992">
    <property type="component" value="Chromosome 7"/>
</dbReference>